<reference evidence="2" key="1">
    <citation type="submission" date="2016-11" db="EMBL/GenBank/DDBJ databases">
        <title>Dehalogenimonas formicexedens sp. nov., a chlorinated alkane respiring bacterium isolated from contaminated groundwater.</title>
        <authorList>
            <person name="Key T.A."/>
            <person name="Bowman K.S."/>
            <person name="Lee I."/>
            <person name="Chun J."/>
            <person name="Albuquerque L."/>
            <person name="da Costa M.S."/>
            <person name="Rainey F.A."/>
            <person name="Moe W.M."/>
        </authorList>
    </citation>
    <scope>NUCLEOTIDE SEQUENCE [LARGE SCALE GENOMIC DNA]</scope>
    <source>
        <strain evidence="2">NSZ-14</strain>
    </source>
</reference>
<protein>
    <submittedName>
        <fullName evidence="1">Uncharacterized protein</fullName>
    </submittedName>
</protein>
<gene>
    <name evidence="1" type="ORF">Dform_00301</name>
</gene>
<accession>A0A1P8F5A5</accession>
<dbReference type="Proteomes" id="UP000185934">
    <property type="component" value="Chromosome"/>
</dbReference>
<keyword evidence="2" id="KW-1185">Reference proteome</keyword>
<organism evidence="1 2">
    <name type="scientific">Dehalogenimonas formicexedens</name>
    <dbReference type="NCBI Taxonomy" id="1839801"/>
    <lineage>
        <taxon>Bacteria</taxon>
        <taxon>Bacillati</taxon>
        <taxon>Chloroflexota</taxon>
        <taxon>Dehalococcoidia</taxon>
        <taxon>Dehalococcoidales</taxon>
        <taxon>Dehalococcoidaceae</taxon>
        <taxon>Dehalogenimonas</taxon>
    </lineage>
</organism>
<dbReference type="KEGG" id="dfo:Dform_00301"/>
<evidence type="ECO:0000313" key="1">
    <source>
        <dbReference type="EMBL" id="APV43661.1"/>
    </source>
</evidence>
<dbReference type="EMBL" id="CP018258">
    <property type="protein sequence ID" value="APV43661.1"/>
    <property type="molecule type" value="Genomic_DNA"/>
</dbReference>
<dbReference type="OrthoDB" id="166209at2"/>
<proteinExistence type="predicted"/>
<evidence type="ECO:0000313" key="2">
    <source>
        <dbReference type="Proteomes" id="UP000185934"/>
    </source>
</evidence>
<sequence length="178" mass="20748">MEMDLKPSRGGFLRPFGCGWFIREYLLGNGPEGSPRIDPEHGAPQADLNYEYKEALARATARERAERIISKQVVRGVDITEEYAKEIYQKQLRKVSRKFTHMRYHSFLMYFGVLKRLGWVEATELSETSSFQENYPDAPPRLYYRLTTKGRDAGDLMWTNPLFTLYPDIGPNHIKKSY</sequence>
<dbReference type="STRING" id="1839801.Dform_00301"/>
<dbReference type="AlphaFoldDB" id="A0A1P8F5A5"/>
<dbReference type="RefSeq" id="WP_076003450.1">
    <property type="nucleotide sequence ID" value="NZ_CP018258.1"/>
</dbReference>
<name>A0A1P8F5A5_9CHLR</name>